<keyword evidence="7" id="KW-1185">Reference proteome</keyword>
<sequence>MNRVEVKFLTNEEISALKQSTKEGIEALVIEPCLKTRDMSLRIWDMPKPTNLFSSLYVLIIGWKSVVEDNDLKVRDVVQAWTFQ</sequence>
<dbReference type="Proteomes" id="UP000593574">
    <property type="component" value="Unassembled WGS sequence"/>
</dbReference>
<dbReference type="SUPFAM" id="SSF101936">
    <property type="entry name" value="DNA-binding pseudobarrel domain"/>
    <property type="match status" value="1"/>
</dbReference>
<keyword evidence="2" id="KW-0805">Transcription regulation</keyword>
<comment type="caution">
    <text evidence="6">The sequence shown here is derived from an EMBL/GenBank/DDBJ whole genome shotgun (WGS) entry which is preliminary data.</text>
</comment>
<dbReference type="InterPro" id="IPR015300">
    <property type="entry name" value="DNA-bd_pseudobarrel_sf"/>
</dbReference>
<dbReference type="AlphaFoldDB" id="A0A7J9B0P7"/>
<dbReference type="Pfam" id="PF03754">
    <property type="entry name" value="At2g31720-like"/>
    <property type="match status" value="1"/>
</dbReference>
<organism evidence="6 7">
    <name type="scientific">Gossypium laxum</name>
    <dbReference type="NCBI Taxonomy" id="34288"/>
    <lineage>
        <taxon>Eukaryota</taxon>
        <taxon>Viridiplantae</taxon>
        <taxon>Streptophyta</taxon>
        <taxon>Embryophyta</taxon>
        <taxon>Tracheophyta</taxon>
        <taxon>Spermatophyta</taxon>
        <taxon>Magnoliopsida</taxon>
        <taxon>eudicotyledons</taxon>
        <taxon>Gunneridae</taxon>
        <taxon>Pentapetalae</taxon>
        <taxon>rosids</taxon>
        <taxon>malvids</taxon>
        <taxon>Malvales</taxon>
        <taxon>Malvaceae</taxon>
        <taxon>Malvoideae</taxon>
        <taxon>Gossypium</taxon>
    </lineage>
</organism>
<dbReference type="Gene3D" id="2.40.330.10">
    <property type="entry name" value="DNA-binding pseudobarrel domain"/>
    <property type="match status" value="1"/>
</dbReference>
<protein>
    <recommendedName>
        <fullName evidence="8">TF-B3 domain-containing protein</fullName>
    </recommendedName>
</protein>
<evidence type="ECO:0000313" key="7">
    <source>
        <dbReference type="Proteomes" id="UP000593574"/>
    </source>
</evidence>
<evidence type="ECO:0000256" key="1">
    <source>
        <dbReference type="ARBA" id="ARBA00004123"/>
    </source>
</evidence>
<keyword evidence="3" id="KW-0238">DNA-binding</keyword>
<dbReference type="PANTHER" id="PTHR31541:SF60">
    <property type="entry name" value="TF-B3 DOMAIN-CONTAINING PROTEIN"/>
    <property type="match status" value="1"/>
</dbReference>
<proteinExistence type="predicted"/>
<dbReference type="GO" id="GO:0003677">
    <property type="term" value="F:DNA binding"/>
    <property type="evidence" value="ECO:0007669"/>
    <property type="project" value="UniProtKB-KW"/>
</dbReference>
<comment type="subcellular location">
    <subcellularLocation>
        <location evidence="1">Nucleus</location>
    </subcellularLocation>
</comment>
<evidence type="ECO:0008006" key="8">
    <source>
        <dbReference type="Google" id="ProtNLM"/>
    </source>
</evidence>
<keyword evidence="4" id="KW-0804">Transcription</keyword>
<dbReference type="EMBL" id="JABEZV010440480">
    <property type="protein sequence ID" value="MBA0729850.1"/>
    <property type="molecule type" value="Genomic_DNA"/>
</dbReference>
<dbReference type="PANTHER" id="PTHR31541">
    <property type="entry name" value="B3 DOMAIN PLANT PROTEIN-RELATED"/>
    <property type="match status" value="1"/>
</dbReference>
<dbReference type="InterPro" id="IPR005508">
    <property type="entry name" value="At2g31720-like"/>
</dbReference>
<reference evidence="6 7" key="1">
    <citation type="journal article" date="2019" name="Genome Biol. Evol.">
        <title>Insights into the evolution of the New World diploid cottons (Gossypium, subgenus Houzingenia) based on genome sequencing.</title>
        <authorList>
            <person name="Grover C.E."/>
            <person name="Arick M.A. 2nd"/>
            <person name="Thrash A."/>
            <person name="Conover J.L."/>
            <person name="Sanders W.S."/>
            <person name="Peterson D.G."/>
            <person name="Frelichowski J.E."/>
            <person name="Scheffler J.A."/>
            <person name="Scheffler B.E."/>
            <person name="Wendel J.F."/>
        </authorList>
    </citation>
    <scope>NUCLEOTIDE SEQUENCE [LARGE SCALE GENOMIC DNA]</scope>
    <source>
        <strain evidence="6">4</strain>
        <tissue evidence="6">Leaf</tissue>
    </source>
</reference>
<evidence type="ECO:0000256" key="3">
    <source>
        <dbReference type="ARBA" id="ARBA00023125"/>
    </source>
</evidence>
<dbReference type="GO" id="GO:0005634">
    <property type="term" value="C:nucleus"/>
    <property type="evidence" value="ECO:0007669"/>
    <property type="project" value="UniProtKB-SubCell"/>
</dbReference>
<evidence type="ECO:0000256" key="5">
    <source>
        <dbReference type="ARBA" id="ARBA00023242"/>
    </source>
</evidence>
<gene>
    <name evidence="6" type="ORF">Golax_023103</name>
</gene>
<feature type="non-terminal residue" evidence="6">
    <location>
        <position position="84"/>
    </location>
</feature>
<name>A0A7J9B0P7_9ROSI</name>
<keyword evidence="5" id="KW-0539">Nucleus</keyword>
<evidence type="ECO:0000256" key="4">
    <source>
        <dbReference type="ARBA" id="ARBA00023163"/>
    </source>
</evidence>
<accession>A0A7J9B0P7</accession>
<evidence type="ECO:0000256" key="2">
    <source>
        <dbReference type="ARBA" id="ARBA00023015"/>
    </source>
</evidence>
<evidence type="ECO:0000313" key="6">
    <source>
        <dbReference type="EMBL" id="MBA0729850.1"/>
    </source>
</evidence>